<comment type="similarity">
    <text evidence="8">Belongs to the glycosyltransferase group 1 family.</text>
</comment>
<dbReference type="GO" id="GO:0009245">
    <property type="term" value="P:lipid A biosynthetic process"/>
    <property type="evidence" value="ECO:0007669"/>
    <property type="project" value="TreeGrafter"/>
</dbReference>
<evidence type="ECO:0000313" key="11">
    <source>
        <dbReference type="Proteomes" id="UP000198711"/>
    </source>
</evidence>
<gene>
    <name evidence="10" type="ORF">SAMN05444410_101438</name>
</gene>
<dbReference type="Gene3D" id="3.40.50.2000">
    <property type="entry name" value="Glycogen Phosphorylase B"/>
    <property type="match status" value="1"/>
</dbReference>
<sequence length="422" mass="48475">MQAVYRLFIWIYPKAAWLLGLYNHKARLWVKGRSRLFKKLSVFFHNNRQPVVWMHTASLGEFEQGRPILERIRQLYPKHKILLSFFSPSGYEIRKHYEGADLVCYLPMDGSGNASRFLNIVQPSLVIFVKYEFWHFYLQETRQRNIPLLLVSGIFRKDQPFFQWYGGFHRAMLSCFTQLFVQNAASATLLQTAGFHANVSISGDTRFDRVIAIASQFQTLPVINRFCDHRAVIVAGSTWTDDDEVLDHFANTHPELRFIIAPHDIDSDRLDECLKLYKHAILYSAYEEMLSEGAEPQRHFNVLIIDNIGMLSKLYHYATLAYIGGGFGDDGIHNILEAAVYGKPVLFGPVYQKYFEAEELLDAGGAFSVDDALELEKQFKLLLENKALYDVAAKAALDYVQQHAGATQKIIQYIQANRLLTN</sequence>
<dbReference type="PANTHER" id="PTHR42755">
    <property type="entry name" value="3-DEOXY-MANNO-OCTULOSONATE CYTIDYLYLTRANSFERASE"/>
    <property type="match status" value="1"/>
</dbReference>
<dbReference type="AlphaFoldDB" id="A0A8X8ICV6"/>
<comment type="caution">
    <text evidence="10">The sequence shown here is derived from an EMBL/GenBank/DDBJ whole genome shotgun (WGS) entry which is preliminary data.</text>
</comment>
<evidence type="ECO:0000259" key="9">
    <source>
        <dbReference type="Pfam" id="PF04413"/>
    </source>
</evidence>
<keyword evidence="4 8" id="KW-0808">Transferase</keyword>
<comment type="pathway">
    <text evidence="1 8">Bacterial outer membrane biogenesis; LPS core biosynthesis.</text>
</comment>
<evidence type="ECO:0000256" key="3">
    <source>
        <dbReference type="ARBA" id="ARBA00019077"/>
    </source>
</evidence>
<dbReference type="InterPro" id="IPR039901">
    <property type="entry name" value="Kdotransferase"/>
</dbReference>
<dbReference type="SUPFAM" id="SSF53756">
    <property type="entry name" value="UDP-Glycosyltransferase/glycogen phosphorylase"/>
    <property type="match status" value="1"/>
</dbReference>
<dbReference type="Gene3D" id="3.40.50.11720">
    <property type="entry name" value="3-Deoxy-D-manno-octulosonic-acid transferase, N-terminal domain"/>
    <property type="match status" value="1"/>
</dbReference>
<feature type="active site" description="Proton acceptor" evidence="7">
    <location>
        <position position="61"/>
    </location>
</feature>
<dbReference type="EC" id="2.4.99.12" evidence="2 8"/>
<dbReference type="InterPro" id="IPR038107">
    <property type="entry name" value="Glycos_transf_N_sf"/>
</dbReference>
<dbReference type="GO" id="GO:0005886">
    <property type="term" value="C:plasma membrane"/>
    <property type="evidence" value="ECO:0007669"/>
    <property type="project" value="UniProtKB-SubCell"/>
</dbReference>
<evidence type="ECO:0000256" key="7">
    <source>
        <dbReference type="PIRSR" id="PIRSR639901-1"/>
    </source>
</evidence>
<keyword evidence="8" id="KW-0472">Membrane</keyword>
<dbReference type="InterPro" id="IPR007507">
    <property type="entry name" value="Glycos_transf_N"/>
</dbReference>
<dbReference type="Pfam" id="PF04413">
    <property type="entry name" value="Glycos_transf_N"/>
    <property type="match status" value="1"/>
</dbReference>
<name>A0A8X8ICV6_9BACT</name>
<reference evidence="10 11" key="1">
    <citation type="submission" date="2016-10" db="EMBL/GenBank/DDBJ databases">
        <authorList>
            <person name="Varghese N."/>
            <person name="Submissions S."/>
        </authorList>
    </citation>
    <scope>NUCLEOTIDE SEQUENCE [LARGE SCALE GENOMIC DNA]</scope>
    <source>
        <strain evidence="10 11">DSM 25353</strain>
    </source>
</reference>
<dbReference type="Proteomes" id="UP000198711">
    <property type="component" value="Unassembled WGS sequence"/>
</dbReference>
<comment type="function">
    <text evidence="8">Involved in lipopolysaccharide (LPS) biosynthesis. Catalyzes the transfer of 3-deoxy-D-manno-octulosonate (Kdo) residue(s) from CMP-Kdo to lipid IV(A), the tetraacyldisaccharide-1,4'-bisphosphate precursor of lipid A.</text>
</comment>
<accession>A0A8X8ICV6</accession>
<dbReference type="EMBL" id="FNNO01000001">
    <property type="protein sequence ID" value="SDW18049.1"/>
    <property type="molecule type" value="Genomic_DNA"/>
</dbReference>
<feature type="domain" description="3-deoxy-D-manno-octulosonic-acid transferase N-terminal" evidence="9">
    <location>
        <begin position="37"/>
        <end position="208"/>
    </location>
</feature>
<dbReference type="PANTHER" id="PTHR42755:SF1">
    <property type="entry name" value="3-DEOXY-D-MANNO-OCTULOSONIC ACID TRANSFERASE, MITOCHONDRIAL-RELATED"/>
    <property type="match status" value="1"/>
</dbReference>
<organism evidence="10 11">
    <name type="scientific">Hydrobacter penzbergensis</name>
    <dbReference type="NCBI Taxonomy" id="1235997"/>
    <lineage>
        <taxon>Bacteria</taxon>
        <taxon>Pseudomonadati</taxon>
        <taxon>Bacteroidota</taxon>
        <taxon>Chitinophagia</taxon>
        <taxon>Chitinophagales</taxon>
        <taxon>Chitinophagaceae</taxon>
        <taxon>Hydrobacter</taxon>
    </lineage>
</organism>
<comment type="subcellular location">
    <subcellularLocation>
        <location evidence="8">Cell membrane</location>
    </subcellularLocation>
</comment>
<evidence type="ECO:0000256" key="8">
    <source>
        <dbReference type="RuleBase" id="RU365103"/>
    </source>
</evidence>
<proteinExistence type="inferred from homology"/>
<evidence type="ECO:0000256" key="2">
    <source>
        <dbReference type="ARBA" id="ARBA00012621"/>
    </source>
</evidence>
<evidence type="ECO:0000256" key="4">
    <source>
        <dbReference type="ARBA" id="ARBA00022679"/>
    </source>
</evidence>
<evidence type="ECO:0000256" key="6">
    <source>
        <dbReference type="ARBA" id="ARBA00049183"/>
    </source>
</evidence>
<keyword evidence="8" id="KW-0448">Lipopolysaccharide biosynthesis</keyword>
<comment type="catalytic activity">
    <reaction evidence="6 8">
        <text>lipid IVA (E. coli) + CMP-3-deoxy-beta-D-manno-octulosonate = alpha-Kdo-(2-&gt;6)-lipid IVA (E. coli) + CMP + H(+)</text>
        <dbReference type="Rhea" id="RHEA:28066"/>
        <dbReference type="ChEBI" id="CHEBI:15378"/>
        <dbReference type="ChEBI" id="CHEBI:58603"/>
        <dbReference type="ChEBI" id="CHEBI:60364"/>
        <dbReference type="ChEBI" id="CHEBI:60377"/>
        <dbReference type="ChEBI" id="CHEBI:85987"/>
        <dbReference type="EC" id="2.4.99.12"/>
    </reaction>
</comment>
<dbReference type="GO" id="GO:0043842">
    <property type="term" value="F:Kdo transferase activity"/>
    <property type="evidence" value="ECO:0007669"/>
    <property type="project" value="UniProtKB-EC"/>
</dbReference>
<evidence type="ECO:0000256" key="5">
    <source>
        <dbReference type="ARBA" id="ARBA00031445"/>
    </source>
</evidence>
<keyword evidence="8" id="KW-1003">Cell membrane</keyword>
<dbReference type="GO" id="GO:0009244">
    <property type="term" value="P:lipopolysaccharide core region biosynthetic process"/>
    <property type="evidence" value="ECO:0007669"/>
    <property type="project" value="UniProtKB-UniRule"/>
</dbReference>
<keyword evidence="11" id="KW-1185">Reference proteome</keyword>
<evidence type="ECO:0000256" key="1">
    <source>
        <dbReference type="ARBA" id="ARBA00004713"/>
    </source>
</evidence>
<protein>
    <recommendedName>
        <fullName evidence="3 8">3-deoxy-D-manno-octulosonic acid transferase</fullName>
        <shortName evidence="8">Kdo transferase</shortName>
        <ecNumber evidence="2 8">2.4.99.12</ecNumber>
    </recommendedName>
    <alternativeName>
        <fullName evidence="5 8">Lipid IV(A) 3-deoxy-D-manno-octulosonic acid transferase</fullName>
    </alternativeName>
</protein>
<evidence type="ECO:0000313" key="10">
    <source>
        <dbReference type="EMBL" id="SDW18049.1"/>
    </source>
</evidence>
<dbReference type="RefSeq" id="WP_092721578.1">
    <property type="nucleotide sequence ID" value="NZ_FNNO01000001.1"/>
</dbReference>